<dbReference type="InterPro" id="IPR001387">
    <property type="entry name" value="Cro/C1-type_HTH"/>
</dbReference>
<dbReference type="RefSeq" id="WP_099199661.1">
    <property type="nucleotide sequence ID" value="NZ_JBIRXA010000026.1"/>
</dbReference>
<protein>
    <submittedName>
        <fullName evidence="2">Transcriptional regulator</fullName>
    </submittedName>
</protein>
<evidence type="ECO:0000313" key="2">
    <source>
        <dbReference type="EMBL" id="PHQ51293.1"/>
    </source>
</evidence>
<dbReference type="Proteomes" id="UP000222531">
    <property type="component" value="Unassembled WGS sequence"/>
</dbReference>
<name>A0A2G1XJ93_STRCJ</name>
<gene>
    <name evidence="2" type="ORF">BLA24_16255</name>
</gene>
<dbReference type="CDD" id="cd00093">
    <property type="entry name" value="HTH_XRE"/>
    <property type="match status" value="1"/>
</dbReference>
<reference evidence="2 3" key="1">
    <citation type="journal article" date="2017" name="Biochemistry">
        <title>Identification of the Biosynthetic Pathway for the Antibiotic Bicyclomycin.</title>
        <authorList>
            <person name="Patteson J."/>
            <person name="Cai W."/>
            <person name="Johnson R.A."/>
            <person name="Santa Maria K."/>
            <person name="Li B."/>
        </authorList>
    </citation>
    <scope>NUCLEOTIDE SEQUENCE [LARGE SCALE GENOMIC DNA]</scope>
    <source>
        <strain evidence="2 3">ATCC 21532</strain>
    </source>
</reference>
<dbReference type="AlphaFoldDB" id="A0A2G1XJ93"/>
<dbReference type="Pfam" id="PF19054">
    <property type="entry name" value="DUF5753"/>
    <property type="match status" value="1"/>
</dbReference>
<dbReference type="InterPro" id="IPR010982">
    <property type="entry name" value="Lambda_DNA-bd_dom_sf"/>
</dbReference>
<dbReference type="OrthoDB" id="4966777at2"/>
<keyword evidence="3" id="KW-1185">Reference proteome</keyword>
<feature type="domain" description="DUF5753" evidence="1">
    <location>
        <begin position="117"/>
        <end position="275"/>
    </location>
</feature>
<accession>A0A2G1XJ93</accession>
<proteinExistence type="predicted"/>
<dbReference type="GO" id="GO:0003677">
    <property type="term" value="F:DNA binding"/>
    <property type="evidence" value="ECO:0007669"/>
    <property type="project" value="InterPro"/>
</dbReference>
<dbReference type="SUPFAM" id="SSF47413">
    <property type="entry name" value="lambda repressor-like DNA-binding domains"/>
    <property type="match status" value="1"/>
</dbReference>
<comment type="caution">
    <text evidence="2">The sequence shown here is derived from an EMBL/GenBank/DDBJ whole genome shotgun (WGS) entry which is preliminary data.</text>
</comment>
<organism evidence="2 3">
    <name type="scientific">Streptomyces cinnamoneus</name>
    <name type="common">Streptoverticillium cinnamoneum</name>
    <dbReference type="NCBI Taxonomy" id="53446"/>
    <lineage>
        <taxon>Bacteria</taxon>
        <taxon>Bacillati</taxon>
        <taxon>Actinomycetota</taxon>
        <taxon>Actinomycetes</taxon>
        <taxon>Kitasatosporales</taxon>
        <taxon>Streptomycetaceae</taxon>
        <taxon>Streptomyces</taxon>
        <taxon>Streptomyces cinnamoneus group</taxon>
    </lineage>
</organism>
<evidence type="ECO:0000313" key="3">
    <source>
        <dbReference type="Proteomes" id="UP000222531"/>
    </source>
</evidence>
<dbReference type="InterPro" id="IPR043917">
    <property type="entry name" value="DUF5753"/>
</dbReference>
<sequence>MSSPSPSSSVAAARKALADRLVEIRKDAGITGQELSVRCGWNAAKTSRIQSGKATPTDADIRAWCAACGTENQAADLIATARAADSMYVEWRRRHRTGLRQAQERLISGYEETSLFRIYVSNVIPGFFQTPAYATALMRSMTDFHETPDDVAAAVPARMARSRLIYEGGHRFAVLIEEWVLRSQIGDTETMAGQLRHLLSLMPLASVSLGVIPSAGQRKVWPLEAFYLFDDRRVAVENLTAKINVVQPREIADYAKAFHELSGMAVYGPRAQALITAAIEALG</sequence>
<evidence type="ECO:0000259" key="1">
    <source>
        <dbReference type="Pfam" id="PF19054"/>
    </source>
</evidence>
<dbReference type="EMBL" id="NHZO01000147">
    <property type="protein sequence ID" value="PHQ51293.1"/>
    <property type="molecule type" value="Genomic_DNA"/>
</dbReference>
<dbReference type="Gene3D" id="1.10.260.40">
    <property type="entry name" value="lambda repressor-like DNA-binding domains"/>
    <property type="match status" value="1"/>
</dbReference>
<dbReference type="Pfam" id="PF13560">
    <property type="entry name" value="HTH_31"/>
    <property type="match status" value="1"/>
</dbReference>